<comment type="caution">
    <text evidence="11">The sequence shown here is derived from an EMBL/GenBank/DDBJ whole genome shotgun (WGS) entry which is preliminary data.</text>
</comment>
<dbReference type="AlphaFoldDB" id="A0AAD8L2C5"/>
<keyword evidence="12" id="KW-1185">Reference proteome</keyword>
<dbReference type="PANTHER" id="PTHR47955:SF9">
    <property type="entry name" value="PREMNASPIRODIENE OXYGENASE-LIKE"/>
    <property type="match status" value="1"/>
</dbReference>
<evidence type="ECO:0000256" key="7">
    <source>
        <dbReference type="ARBA" id="ARBA00023002"/>
    </source>
</evidence>
<keyword evidence="8" id="KW-0408">Iron</keyword>
<dbReference type="PRINTS" id="PR00463">
    <property type="entry name" value="EP450I"/>
</dbReference>
<keyword evidence="4" id="KW-0812">Transmembrane</keyword>
<evidence type="ECO:0000256" key="10">
    <source>
        <dbReference type="ARBA" id="ARBA00023136"/>
    </source>
</evidence>
<dbReference type="Proteomes" id="UP001229421">
    <property type="component" value="Unassembled WGS sequence"/>
</dbReference>
<dbReference type="InterPro" id="IPR002401">
    <property type="entry name" value="Cyt_P450_E_grp-I"/>
</dbReference>
<evidence type="ECO:0000256" key="8">
    <source>
        <dbReference type="ARBA" id="ARBA00023004"/>
    </source>
</evidence>
<reference evidence="11" key="1">
    <citation type="journal article" date="2023" name="bioRxiv">
        <title>Improved chromosome-level genome assembly for marigold (Tagetes erecta).</title>
        <authorList>
            <person name="Jiang F."/>
            <person name="Yuan L."/>
            <person name="Wang S."/>
            <person name="Wang H."/>
            <person name="Xu D."/>
            <person name="Wang A."/>
            <person name="Fan W."/>
        </authorList>
    </citation>
    <scope>NUCLEOTIDE SEQUENCE</scope>
    <source>
        <strain evidence="11">WSJ</strain>
        <tissue evidence="11">Leaf</tissue>
    </source>
</reference>
<evidence type="ECO:0000256" key="5">
    <source>
        <dbReference type="ARBA" id="ARBA00022723"/>
    </source>
</evidence>
<dbReference type="EMBL" id="JAUHHV010000002">
    <property type="protein sequence ID" value="KAK1433477.1"/>
    <property type="molecule type" value="Genomic_DNA"/>
</dbReference>
<dbReference type="GO" id="GO:0004497">
    <property type="term" value="F:monooxygenase activity"/>
    <property type="evidence" value="ECO:0007669"/>
    <property type="project" value="UniProtKB-KW"/>
</dbReference>
<dbReference type="SUPFAM" id="SSF48264">
    <property type="entry name" value="Cytochrome P450"/>
    <property type="match status" value="1"/>
</dbReference>
<dbReference type="GO" id="GO:0005506">
    <property type="term" value="F:iron ion binding"/>
    <property type="evidence" value="ECO:0007669"/>
    <property type="project" value="InterPro"/>
</dbReference>
<evidence type="ECO:0000256" key="9">
    <source>
        <dbReference type="ARBA" id="ARBA00023033"/>
    </source>
</evidence>
<dbReference type="GO" id="GO:0051762">
    <property type="term" value="P:sesquiterpene biosynthetic process"/>
    <property type="evidence" value="ECO:0007669"/>
    <property type="project" value="UniProtKB-ARBA"/>
</dbReference>
<keyword evidence="7" id="KW-0560">Oxidoreductase</keyword>
<sequence>MFILRTRRPNKSAIAAPNLPPTPPKFPIIGNLHQVLGKPRHQALWQLSKQYGPIMQIYIGSKPFVIISSPAMAKQVLKTQDHIFCSRPPSKATQRLTYNYLDIAFSPQSDHRKEKRKILASDFLGPKITRSFNHVLVKEVESMVSVLSSQPSNTEVNISKMLLTLVKEVVCKVGFGKNYREGPMKGSSWEDILDEAVVLLNGSSSDNFPWFGEVLDIVSGWNGN</sequence>
<dbReference type="GO" id="GO:0016705">
    <property type="term" value="F:oxidoreductase activity, acting on paired donors, with incorporation or reduction of molecular oxygen"/>
    <property type="evidence" value="ECO:0007669"/>
    <property type="project" value="InterPro"/>
</dbReference>
<comment type="subcellular location">
    <subcellularLocation>
        <location evidence="1">Membrane</location>
    </subcellularLocation>
</comment>
<keyword evidence="3" id="KW-0349">Heme</keyword>
<keyword evidence="9" id="KW-0503">Monooxygenase</keyword>
<dbReference type="InterPro" id="IPR036396">
    <property type="entry name" value="Cyt_P450_sf"/>
</dbReference>
<dbReference type="Gene3D" id="1.10.630.10">
    <property type="entry name" value="Cytochrome P450"/>
    <property type="match status" value="1"/>
</dbReference>
<evidence type="ECO:0000256" key="4">
    <source>
        <dbReference type="ARBA" id="ARBA00022692"/>
    </source>
</evidence>
<organism evidence="11 12">
    <name type="scientific">Tagetes erecta</name>
    <name type="common">African marigold</name>
    <dbReference type="NCBI Taxonomy" id="13708"/>
    <lineage>
        <taxon>Eukaryota</taxon>
        <taxon>Viridiplantae</taxon>
        <taxon>Streptophyta</taxon>
        <taxon>Embryophyta</taxon>
        <taxon>Tracheophyta</taxon>
        <taxon>Spermatophyta</taxon>
        <taxon>Magnoliopsida</taxon>
        <taxon>eudicotyledons</taxon>
        <taxon>Gunneridae</taxon>
        <taxon>Pentapetalae</taxon>
        <taxon>asterids</taxon>
        <taxon>campanulids</taxon>
        <taxon>Asterales</taxon>
        <taxon>Asteraceae</taxon>
        <taxon>Asteroideae</taxon>
        <taxon>Heliantheae alliance</taxon>
        <taxon>Tageteae</taxon>
        <taxon>Tagetes</taxon>
    </lineage>
</organism>
<protein>
    <recommendedName>
        <fullName evidence="13">Cytochrome P450</fullName>
    </recommendedName>
</protein>
<evidence type="ECO:0000256" key="3">
    <source>
        <dbReference type="ARBA" id="ARBA00022617"/>
    </source>
</evidence>
<evidence type="ECO:0000313" key="11">
    <source>
        <dbReference type="EMBL" id="KAK1433477.1"/>
    </source>
</evidence>
<keyword evidence="6" id="KW-1133">Transmembrane helix</keyword>
<dbReference type="InterPro" id="IPR001128">
    <property type="entry name" value="Cyt_P450"/>
</dbReference>
<proteinExistence type="inferred from homology"/>
<evidence type="ECO:0000256" key="6">
    <source>
        <dbReference type="ARBA" id="ARBA00022989"/>
    </source>
</evidence>
<gene>
    <name evidence="11" type="ORF">QVD17_10387</name>
</gene>
<dbReference type="GO" id="GO:0016020">
    <property type="term" value="C:membrane"/>
    <property type="evidence" value="ECO:0007669"/>
    <property type="project" value="UniProtKB-SubCell"/>
</dbReference>
<keyword evidence="10" id="KW-0472">Membrane</keyword>
<name>A0AAD8L2C5_TARER</name>
<keyword evidence="5" id="KW-0479">Metal-binding</keyword>
<dbReference type="Pfam" id="PF00067">
    <property type="entry name" value="p450"/>
    <property type="match status" value="1"/>
</dbReference>
<comment type="similarity">
    <text evidence="2">Belongs to the cytochrome P450 family.</text>
</comment>
<evidence type="ECO:0008006" key="13">
    <source>
        <dbReference type="Google" id="ProtNLM"/>
    </source>
</evidence>
<dbReference type="PANTHER" id="PTHR47955">
    <property type="entry name" value="CYTOCHROME P450 FAMILY 71 PROTEIN"/>
    <property type="match status" value="1"/>
</dbReference>
<evidence type="ECO:0000313" key="12">
    <source>
        <dbReference type="Proteomes" id="UP001229421"/>
    </source>
</evidence>
<evidence type="ECO:0000256" key="2">
    <source>
        <dbReference type="ARBA" id="ARBA00010617"/>
    </source>
</evidence>
<accession>A0AAD8L2C5</accession>
<evidence type="ECO:0000256" key="1">
    <source>
        <dbReference type="ARBA" id="ARBA00004370"/>
    </source>
</evidence>
<dbReference type="GO" id="GO:0020037">
    <property type="term" value="F:heme binding"/>
    <property type="evidence" value="ECO:0007669"/>
    <property type="project" value="InterPro"/>
</dbReference>